<dbReference type="AlphaFoldDB" id="I4C352"/>
<dbReference type="RefSeq" id="WP_014809144.1">
    <property type="nucleotide sequence ID" value="NC_018025.1"/>
</dbReference>
<accession>I4C352</accession>
<keyword evidence="2" id="KW-1185">Reference proteome</keyword>
<dbReference type="Proteomes" id="UP000006055">
    <property type="component" value="Chromosome"/>
</dbReference>
<evidence type="ECO:0000313" key="1">
    <source>
        <dbReference type="EMBL" id="AFM23993.1"/>
    </source>
</evidence>
<proteinExistence type="predicted"/>
<dbReference type="KEGG" id="dti:Desti_1280"/>
<dbReference type="STRING" id="706587.Desti_1280"/>
<reference evidence="2" key="1">
    <citation type="submission" date="2012-06" db="EMBL/GenBank/DDBJ databases">
        <title>Complete sequence of chromosome of Desulfomonile tiedjei DSM 6799.</title>
        <authorList>
            <person name="Lucas S."/>
            <person name="Copeland A."/>
            <person name="Lapidus A."/>
            <person name="Glavina del Rio T."/>
            <person name="Dalin E."/>
            <person name="Tice H."/>
            <person name="Bruce D."/>
            <person name="Goodwin L."/>
            <person name="Pitluck S."/>
            <person name="Peters L."/>
            <person name="Ovchinnikova G."/>
            <person name="Zeytun A."/>
            <person name="Lu M."/>
            <person name="Kyrpides N."/>
            <person name="Mavromatis K."/>
            <person name="Ivanova N."/>
            <person name="Brettin T."/>
            <person name="Detter J.C."/>
            <person name="Han C."/>
            <person name="Larimer F."/>
            <person name="Land M."/>
            <person name="Hauser L."/>
            <person name="Markowitz V."/>
            <person name="Cheng J.-F."/>
            <person name="Hugenholtz P."/>
            <person name="Woyke T."/>
            <person name="Wu D."/>
            <person name="Spring S."/>
            <person name="Schroeder M."/>
            <person name="Brambilla E."/>
            <person name="Klenk H.-P."/>
            <person name="Eisen J.A."/>
        </authorList>
    </citation>
    <scope>NUCLEOTIDE SEQUENCE [LARGE SCALE GENOMIC DNA]</scope>
    <source>
        <strain evidence="2">ATCC 49306 / DSM 6799 / DCB-1</strain>
    </source>
</reference>
<organism evidence="1 2">
    <name type="scientific">Desulfomonile tiedjei (strain ATCC 49306 / DSM 6799 / DCB-1)</name>
    <dbReference type="NCBI Taxonomy" id="706587"/>
    <lineage>
        <taxon>Bacteria</taxon>
        <taxon>Pseudomonadati</taxon>
        <taxon>Thermodesulfobacteriota</taxon>
        <taxon>Desulfomonilia</taxon>
        <taxon>Desulfomonilales</taxon>
        <taxon>Desulfomonilaceae</taxon>
        <taxon>Desulfomonile</taxon>
    </lineage>
</organism>
<evidence type="ECO:0000313" key="2">
    <source>
        <dbReference type="Proteomes" id="UP000006055"/>
    </source>
</evidence>
<name>I4C352_DESTA</name>
<dbReference type="HOGENOM" id="CLU_2117097_0_0_7"/>
<dbReference type="EMBL" id="CP003360">
    <property type="protein sequence ID" value="AFM23993.1"/>
    <property type="molecule type" value="Genomic_DNA"/>
</dbReference>
<protein>
    <submittedName>
        <fullName evidence="1">Uncharacterized protein</fullName>
    </submittedName>
</protein>
<gene>
    <name evidence="1" type="ordered locus">Desti_1280</name>
</gene>
<sequence length="114" mass="12867">MLDREFIDKEFPAFKATLSVELSKALFRLMYQDEESLPPHWPPPSNWPAVLLLHGTAGLITIWEELSVDPLAPVLVAEKFSHYKVPDPDSEITGTIRVLDIRESLHAGSQICDK</sequence>